<dbReference type="InterPro" id="IPR000531">
    <property type="entry name" value="Beta-barrel_TonB"/>
</dbReference>
<keyword evidence="14" id="KW-1185">Reference proteome</keyword>
<feature type="domain" description="TonB-dependent receptor plug" evidence="12">
    <location>
        <begin position="74"/>
        <end position="178"/>
    </location>
</feature>
<dbReference type="GO" id="GO:0044718">
    <property type="term" value="P:siderophore transmembrane transport"/>
    <property type="evidence" value="ECO:0007669"/>
    <property type="project" value="TreeGrafter"/>
</dbReference>
<evidence type="ECO:0000256" key="5">
    <source>
        <dbReference type="ARBA" id="ARBA00023077"/>
    </source>
</evidence>
<dbReference type="KEGG" id="qso:IRL76_13985"/>
<evidence type="ECO:0000256" key="7">
    <source>
        <dbReference type="ARBA" id="ARBA00023237"/>
    </source>
</evidence>
<dbReference type="GO" id="GO:0015344">
    <property type="term" value="F:siderophore uptake transmembrane transporter activity"/>
    <property type="evidence" value="ECO:0007669"/>
    <property type="project" value="TreeGrafter"/>
</dbReference>
<keyword evidence="5 9" id="KW-0798">TonB box</keyword>
<name>A0A7S8F4E7_9SPHN</name>
<proteinExistence type="inferred from homology"/>
<reference evidence="13 14" key="1">
    <citation type="submission" date="2020-11" db="EMBL/GenBank/DDBJ databases">
        <title>The genome sequence of Erythrobacter sp. 6D36.</title>
        <authorList>
            <person name="Liu Y."/>
        </authorList>
    </citation>
    <scope>NUCLEOTIDE SEQUENCE [LARGE SCALE GENOMIC DNA]</scope>
    <source>
        <strain evidence="13 14">6D36</strain>
    </source>
</reference>
<dbReference type="InterPro" id="IPR012910">
    <property type="entry name" value="Plug_dom"/>
</dbReference>
<organism evidence="13 14">
    <name type="scientific">Qipengyuania soli</name>
    <dbReference type="NCBI Taxonomy" id="2782568"/>
    <lineage>
        <taxon>Bacteria</taxon>
        <taxon>Pseudomonadati</taxon>
        <taxon>Pseudomonadota</taxon>
        <taxon>Alphaproteobacteria</taxon>
        <taxon>Sphingomonadales</taxon>
        <taxon>Erythrobacteraceae</taxon>
        <taxon>Qipengyuania</taxon>
    </lineage>
</organism>
<comment type="similarity">
    <text evidence="8 9">Belongs to the TonB-dependent receptor family.</text>
</comment>
<evidence type="ECO:0000256" key="9">
    <source>
        <dbReference type="RuleBase" id="RU003357"/>
    </source>
</evidence>
<dbReference type="SUPFAM" id="SSF56935">
    <property type="entry name" value="Porins"/>
    <property type="match status" value="1"/>
</dbReference>
<dbReference type="Pfam" id="PF00593">
    <property type="entry name" value="TonB_dep_Rec_b-barrel"/>
    <property type="match status" value="1"/>
</dbReference>
<dbReference type="EMBL" id="CP064654">
    <property type="protein sequence ID" value="QPC98918.1"/>
    <property type="molecule type" value="Genomic_DNA"/>
</dbReference>
<comment type="subcellular location">
    <subcellularLocation>
        <location evidence="1 8">Cell outer membrane</location>
        <topology evidence="1 8">Multi-pass membrane protein</topology>
    </subcellularLocation>
</comment>
<evidence type="ECO:0000313" key="14">
    <source>
        <dbReference type="Proteomes" id="UP000594459"/>
    </source>
</evidence>
<keyword evidence="2 8" id="KW-0813">Transport</keyword>
<keyword evidence="6 8" id="KW-0472">Membrane</keyword>
<feature type="domain" description="TonB-dependent receptor-like beta-barrel" evidence="11">
    <location>
        <begin position="298"/>
        <end position="684"/>
    </location>
</feature>
<evidence type="ECO:0000256" key="2">
    <source>
        <dbReference type="ARBA" id="ARBA00022448"/>
    </source>
</evidence>
<dbReference type="CDD" id="cd01347">
    <property type="entry name" value="ligand_gated_channel"/>
    <property type="match status" value="1"/>
</dbReference>
<evidence type="ECO:0000256" key="1">
    <source>
        <dbReference type="ARBA" id="ARBA00004571"/>
    </source>
</evidence>
<dbReference type="InterPro" id="IPR039426">
    <property type="entry name" value="TonB-dep_rcpt-like"/>
</dbReference>
<dbReference type="PROSITE" id="PS52016">
    <property type="entry name" value="TONB_DEPENDENT_REC_3"/>
    <property type="match status" value="1"/>
</dbReference>
<dbReference type="InterPro" id="IPR036942">
    <property type="entry name" value="Beta-barrel_TonB_sf"/>
</dbReference>
<evidence type="ECO:0000256" key="6">
    <source>
        <dbReference type="ARBA" id="ARBA00023136"/>
    </source>
</evidence>
<protein>
    <submittedName>
        <fullName evidence="13">TonB-dependent receptor</fullName>
    </submittedName>
</protein>
<keyword evidence="3 8" id="KW-1134">Transmembrane beta strand</keyword>
<evidence type="ECO:0000256" key="4">
    <source>
        <dbReference type="ARBA" id="ARBA00022692"/>
    </source>
</evidence>
<dbReference type="RefSeq" id="WP_200981922.1">
    <property type="nucleotide sequence ID" value="NZ_CP064654.1"/>
</dbReference>
<dbReference type="PANTHER" id="PTHR30069">
    <property type="entry name" value="TONB-DEPENDENT OUTER MEMBRANE RECEPTOR"/>
    <property type="match status" value="1"/>
</dbReference>
<evidence type="ECO:0000313" key="13">
    <source>
        <dbReference type="EMBL" id="QPC98918.1"/>
    </source>
</evidence>
<dbReference type="Gene3D" id="2.40.170.20">
    <property type="entry name" value="TonB-dependent receptor, beta-barrel domain"/>
    <property type="match status" value="1"/>
</dbReference>
<evidence type="ECO:0000256" key="3">
    <source>
        <dbReference type="ARBA" id="ARBA00022452"/>
    </source>
</evidence>
<evidence type="ECO:0000256" key="10">
    <source>
        <dbReference type="SAM" id="SignalP"/>
    </source>
</evidence>
<dbReference type="InterPro" id="IPR037066">
    <property type="entry name" value="Plug_dom_sf"/>
</dbReference>
<keyword evidence="13" id="KW-0675">Receptor</keyword>
<dbReference type="Pfam" id="PF07715">
    <property type="entry name" value="Plug"/>
    <property type="match status" value="1"/>
</dbReference>
<evidence type="ECO:0000259" key="11">
    <source>
        <dbReference type="Pfam" id="PF00593"/>
    </source>
</evidence>
<dbReference type="Gene3D" id="2.170.130.10">
    <property type="entry name" value="TonB-dependent receptor, plug domain"/>
    <property type="match status" value="1"/>
</dbReference>
<keyword evidence="7 8" id="KW-0998">Cell outer membrane</keyword>
<dbReference type="Proteomes" id="UP000594459">
    <property type="component" value="Chromosome"/>
</dbReference>
<evidence type="ECO:0000256" key="8">
    <source>
        <dbReference type="PROSITE-ProRule" id="PRU01360"/>
    </source>
</evidence>
<evidence type="ECO:0000259" key="12">
    <source>
        <dbReference type="Pfam" id="PF07715"/>
    </source>
</evidence>
<dbReference type="PANTHER" id="PTHR30069:SF40">
    <property type="entry name" value="TONB-DEPENDENT RECEPTOR NMB0964-RELATED"/>
    <property type="match status" value="1"/>
</dbReference>
<feature type="chain" id="PRO_5032881670" evidence="10">
    <location>
        <begin position="29"/>
        <end position="716"/>
    </location>
</feature>
<feature type="signal peptide" evidence="10">
    <location>
        <begin position="1"/>
        <end position="28"/>
    </location>
</feature>
<dbReference type="AlphaFoldDB" id="A0A7S8F4E7"/>
<gene>
    <name evidence="13" type="ORF">IRL76_13985</name>
</gene>
<sequence length="716" mass="76326">MLYHARGKAALLTSLSFVALTFPQPVLAQDAVPAGEPTAQEAASDPADAGDDLHDRRIDYKGEIVVTGHGLKKLDLLAGTSVMDVRAIQENTAGQIGEVLAGLPGVSATSFSPGASRPVLRGFSGERVRVLVDGIGSIDISNTSADHAVTIDPLTAERVEVLRGPAVMMYGSSAIGGAINVIDKRIPRRVPDESYHVDALVGADTASDMREAGGSLDVPLGGGFVGHVDGSWRQSDDLSIAGYQIAPALREVLLGQADALELGGDTDAADELRTAALNRGTLPNSGTETWTANAGVAFFAGESNIGAAIGVYDTAYGVPTRPGGGEAEEVSIGLRQYRGDLRAEAVTGDGFLDRIRLRAAYSDYTHTEFEGGDPGTTFDVQGIEGRLEFIQADRGNWRGSFGGQYYFRDFLAVGDEAYISPNRTQQLAGFALQEFDIGPLELELAGRFEHSSVDSTQIGFARSFNAVSGAAGLAYETDGGLRFGVNASRVSRAPSAEELLANGPHIATQSFEVGDLGLKVERAWGGEIYARGSKGPIQFNLAFFKSWFDNYIYQAATGDVEDGLPVYEYRQGDATYAGVEGEASWAFIDNGPVSVLLDLKGDYIDAKLADGTPLPRIPPLSLTAGLEAQSDPWDARVEVEWADDMTRTAPLETQTEGFTLLNASFTWRPIRGDRNIAIVFKADNILDVTARRHASFTKDYVPMAGRNFSANLRASF</sequence>
<keyword evidence="10" id="KW-0732">Signal</keyword>
<keyword evidence="4 8" id="KW-0812">Transmembrane</keyword>
<accession>A0A7S8F4E7</accession>
<dbReference type="GO" id="GO:0009279">
    <property type="term" value="C:cell outer membrane"/>
    <property type="evidence" value="ECO:0007669"/>
    <property type="project" value="UniProtKB-SubCell"/>
</dbReference>